<dbReference type="InterPro" id="IPR036291">
    <property type="entry name" value="NAD(P)-bd_dom_sf"/>
</dbReference>
<dbReference type="SUPFAM" id="SSF51735">
    <property type="entry name" value="NAD(P)-binding Rossmann-fold domains"/>
    <property type="match status" value="1"/>
</dbReference>
<dbReference type="Pfam" id="PF00106">
    <property type="entry name" value="adh_short"/>
    <property type="match status" value="1"/>
</dbReference>
<dbReference type="InterPro" id="IPR002347">
    <property type="entry name" value="SDR_fam"/>
</dbReference>
<sequence>MAWSPERIGDQSGRRFIITGGNGGLGSITAKVLADKGGTVVLACRDTGKANAVAERIGGDVSVGRLDLADLASVREFADQQGEFDVLINNAGLMNVPFRRTVDGFETQFGVNHLGHFALTAHLIDRITDRVVTLSSIAHAHTPKLWIDDLNYERRRYQRNLGYAQSKLANLMFARELERRLTAAGSQVRSYGVHPGVSGTDLFSRTETIFDRIGKVGASVVGHAPERAAESTLFAATESADPSVYWGPTGMLISSRGPVRPSRSTRLSRNRTLASRLWDESEIMTGVRFVIPDASAAGSAAEGA</sequence>
<evidence type="ECO:0000256" key="2">
    <source>
        <dbReference type="ARBA" id="ARBA00023002"/>
    </source>
</evidence>
<dbReference type="GO" id="GO:0016491">
    <property type="term" value="F:oxidoreductase activity"/>
    <property type="evidence" value="ECO:0007669"/>
    <property type="project" value="UniProtKB-KW"/>
</dbReference>
<organism evidence="4 5">
    <name type="scientific">Gordonia hirsuta DSM 44140 = NBRC 16056</name>
    <dbReference type="NCBI Taxonomy" id="1121927"/>
    <lineage>
        <taxon>Bacteria</taxon>
        <taxon>Bacillati</taxon>
        <taxon>Actinomycetota</taxon>
        <taxon>Actinomycetes</taxon>
        <taxon>Mycobacteriales</taxon>
        <taxon>Gordoniaceae</taxon>
        <taxon>Gordonia</taxon>
    </lineage>
</organism>
<dbReference type="STRING" id="1121927.GOHSU_30_00300"/>
<keyword evidence="5" id="KW-1185">Reference proteome</keyword>
<dbReference type="NCBIfam" id="NF004846">
    <property type="entry name" value="PRK06197.1"/>
    <property type="match status" value="1"/>
</dbReference>
<reference evidence="4 5" key="1">
    <citation type="submission" date="2012-12" db="EMBL/GenBank/DDBJ databases">
        <title>Whole genome shotgun sequence of Gordonia hirsuta NBRC 16056.</title>
        <authorList>
            <person name="Isaki-Nakamura S."/>
            <person name="Hosoyama A."/>
            <person name="Tsuchikane K."/>
            <person name="Katsumata H."/>
            <person name="Baba S."/>
            <person name="Yamazaki S."/>
            <person name="Fujita N."/>
        </authorList>
    </citation>
    <scope>NUCLEOTIDE SEQUENCE [LARGE SCALE GENOMIC DNA]</scope>
    <source>
        <strain evidence="4 5">NBRC 16056</strain>
    </source>
</reference>
<evidence type="ECO:0000256" key="3">
    <source>
        <dbReference type="RuleBase" id="RU000363"/>
    </source>
</evidence>
<dbReference type="OrthoDB" id="4449798at2"/>
<protein>
    <submittedName>
        <fullName evidence="4">Putative oxidoreductase</fullName>
    </submittedName>
</protein>
<proteinExistence type="inferred from homology"/>
<dbReference type="PANTHER" id="PTHR24320:SF148">
    <property type="entry name" value="NAD(P)-BINDING ROSSMANN-FOLD SUPERFAMILY PROTEIN"/>
    <property type="match status" value="1"/>
</dbReference>
<evidence type="ECO:0000313" key="5">
    <source>
        <dbReference type="Proteomes" id="UP000053405"/>
    </source>
</evidence>
<dbReference type="AlphaFoldDB" id="L7LBJ2"/>
<dbReference type="EMBL" id="BANT01000030">
    <property type="protein sequence ID" value="GAC58106.1"/>
    <property type="molecule type" value="Genomic_DNA"/>
</dbReference>
<comment type="caution">
    <text evidence="4">The sequence shown here is derived from an EMBL/GenBank/DDBJ whole genome shotgun (WGS) entry which is preliminary data.</text>
</comment>
<dbReference type="Proteomes" id="UP000053405">
    <property type="component" value="Unassembled WGS sequence"/>
</dbReference>
<name>L7LBJ2_9ACTN</name>
<evidence type="ECO:0000313" key="4">
    <source>
        <dbReference type="EMBL" id="GAC58106.1"/>
    </source>
</evidence>
<dbReference type="RefSeq" id="WP_005941578.1">
    <property type="nucleotide sequence ID" value="NZ_ATVK01000054.1"/>
</dbReference>
<keyword evidence="2" id="KW-0560">Oxidoreductase</keyword>
<dbReference type="Gene3D" id="3.40.50.720">
    <property type="entry name" value="NAD(P)-binding Rossmann-like Domain"/>
    <property type="match status" value="1"/>
</dbReference>
<comment type="similarity">
    <text evidence="1 3">Belongs to the short-chain dehydrogenases/reductases (SDR) family.</text>
</comment>
<evidence type="ECO:0000256" key="1">
    <source>
        <dbReference type="ARBA" id="ARBA00006484"/>
    </source>
</evidence>
<dbReference type="PANTHER" id="PTHR24320">
    <property type="entry name" value="RETINOL DEHYDROGENASE"/>
    <property type="match status" value="1"/>
</dbReference>
<dbReference type="eggNOG" id="COG1028">
    <property type="taxonomic scope" value="Bacteria"/>
</dbReference>
<gene>
    <name evidence="4" type="ORF">GOHSU_30_00300</name>
</gene>
<accession>L7LBJ2</accession>
<dbReference type="PRINTS" id="PR00080">
    <property type="entry name" value="SDRFAMILY"/>
</dbReference>
<dbReference type="PRINTS" id="PR00081">
    <property type="entry name" value="GDHRDH"/>
</dbReference>